<evidence type="ECO:0000313" key="3">
    <source>
        <dbReference type="Proteomes" id="UP001174909"/>
    </source>
</evidence>
<feature type="compositionally biased region" description="Low complexity" evidence="1">
    <location>
        <begin position="229"/>
        <end position="249"/>
    </location>
</feature>
<dbReference type="EMBL" id="CASHTH010001801">
    <property type="protein sequence ID" value="CAI8020115.1"/>
    <property type="molecule type" value="Genomic_DNA"/>
</dbReference>
<feature type="compositionally biased region" description="Low complexity" evidence="1">
    <location>
        <begin position="256"/>
        <end position="272"/>
    </location>
</feature>
<feature type="compositionally biased region" description="Acidic residues" evidence="1">
    <location>
        <begin position="93"/>
        <end position="104"/>
    </location>
</feature>
<gene>
    <name evidence="2" type="ORF">GBAR_LOCUS12034</name>
</gene>
<feature type="compositionally biased region" description="Acidic residues" evidence="1">
    <location>
        <begin position="353"/>
        <end position="363"/>
    </location>
</feature>
<evidence type="ECO:0000256" key="1">
    <source>
        <dbReference type="SAM" id="MobiDB-lite"/>
    </source>
</evidence>
<name>A0AA35RYJ0_GEOBA</name>
<feature type="compositionally biased region" description="Basic and acidic residues" evidence="1">
    <location>
        <begin position="276"/>
        <end position="292"/>
    </location>
</feature>
<organism evidence="2 3">
    <name type="scientific">Geodia barretti</name>
    <name type="common">Barrett's horny sponge</name>
    <dbReference type="NCBI Taxonomy" id="519541"/>
    <lineage>
        <taxon>Eukaryota</taxon>
        <taxon>Metazoa</taxon>
        <taxon>Porifera</taxon>
        <taxon>Demospongiae</taxon>
        <taxon>Heteroscleromorpha</taxon>
        <taxon>Tetractinellida</taxon>
        <taxon>Astrophorina</taxon>
        <taxon>Geodiidae</taxon>
        <taxon>Geodia</taxon>
    </lineage>
</organism>
<comment type="caution">
    <text evidence="2">The sequence shown here is derived from an EMBL/GenBank/DDBJ whole genome shotgun (WGS) entry which is preliminary data.</text>
</comment>
<dbReference type="Proteomes" id="UP001174909">
    <property type="component" value="Unassembled WGS sequence"/>
</dbReference>
<evidence type="ECO:0000313" key="2">
    <source>
        <dbReference type="EMBL" id="CAI8020115.1"/>
    </source>
</evidence>
<feature type="region of interest" description="Disordered" evidence="1">
    <location>
        <begin position="49"/>
        <end position="381"/>
    </location>
</feature>
<dbReference type="AlphaFoldDB" id="A0AA35RYJ0"/>
<feature type="compositionally biased region" description="Polar residues" evidence="1">
    <location>
        <begin position="336"/>
        <end position="345"/>
    </location>
</feature>
<accession>A0AA35RYJ0</accession>
<protein>
    <submittedName>
        <fullName evidence="2">Dynein assembly factor 1, axonemal</fullName>
    </submittedName>
</protein>
<feature type="compositionally biased region" description="Low complexity" evidence="1">
    <location>
        <begin position="74"/>
        <end position="92"/>
    </location>
</feature>
<proteinExistence type="predicted"/>
<feature type="compositionally biased region" description="Polar residues" evidence="1">
    <location>
        <begin position="217"/>
        <end position="226"/>
    </location>
</feature>
<reference evidence="2" key="1">
    <citation type="submission" date="2023-03" db="EMBL/GenBank/DDBJ databases">
        <authorList>
            <person name="Steffen K."/>
            <person name="Cardenas P."/>
        </authorList>
    </citation>
    <scope>NUCLEOTIDE SEQUENCE</scope>
</reference>
<sequence length="465" mass="50219">MTDQCPQERACAEAWREGGRDAEQQERQRWAEREQQRILNSIKGLANIRAQATARKKRKQQQQQQQLNGKDNTSSGDSGPSSGSDVESGETSSGDDEEGEEDSATSDGGLSKGNDGQSRETEDASVGLGKWSPGSEVLNEKDAHVRQGSKSISSPTLPISTAVTKQDTFLTDSNSPETLPSYSDTPTQTPPEHPTDTPPQNSTRPVATPETVDDNKCTPNDNTSDSVGLFSSKTTSTTTHGPPLTLLLDYPPPSPVGKQQPPLLPSSLCSSSTLYRDMESEGEKRGQRRDLIVELETESSEGSTTSGRLRSEREPSGGASVETGGEWATAAVSGRETGSTKTSGAPDSVTVLDVEEEEEEEEEEGRRDTKLPATKETGPPYLFEKLSDVPAVRDQSEVEAAERALERLAGKQPHQLTPSDRIWELAACGGSTQAKDDVTLDSDSKERIKERLRAKKLTDKTTLAF</sequence>
<feature type="compositionally biased region" description="Basic and acidic residues" evidence="1">
    <location>
        <begin position="10"/>
        <end position="33"/>
    </location>
</feature>
<keyword evidence="3" id="KW-1185">Reference proteome</keyword>
<feature type="region of interest" description="Disordered" evidence="1">
    <location>
        <begin position="1"/>
        <end position="33"/>
    </location>
</feature>
<feature type="compositionally biased region" description="Polar residues" evidence="1">
    <location>
        <begin position="148"/>
        <end position="187"/>
    </location>
</feature>